<dbReference type="Proteomes" id="UP001217417">
    <property type="component" value="Unassembled WGS sequence"/>
</dbReference>
<organism evidence="11 12">
    <name type="scientific">Lipomyces tetrasporus</name>
    <dbReference type="NCBI Taxonomy" id="54092"/>
    <lineage>
        <taxon>Eukaryota</taxon>
        <taxon>Fungi</taxon>
        <taxon>Dikarya</taxon>
        <taxon>Ascomycota</taxon>
        <taxon>Saccharomycotina</taxon>
        <taxon>Lipomycetes</taxon>
        <taxon>Lipomycetales</taxon>
        <taxon>Lipomycetaceae</taxon>
        <taxon>Lipomyces</taxon>
    </lineage>
</organism>
<comment type="subcellular location">
    <subcellularLocation>
        <location evidence="1">Membrane</location>
        <topology evidence="1">Multi-pass membrane protein</topology>
    </subcellularLocation>
</comment>
<keyword evidence="12" id="KW-1185">Reference proteome</keyword>
<feature type="transmembrane region" description="Helical" evidence="8">
    <location>
        <begin position="348"/>
        <end position="373"/>
    </location>
</feature>
<feature type="chain" id="PRO_5042073033" description="ML-like domain-containing protein" evidence="9">
    <location>
        <begin position="22"/>
        <end position="724"/>
    </location>
</feature>
<evidence type="ECO:0000256" key="6">
    <source>
        <dbReference type="ARBA" id="ARBA00023136"/>
    </source>
</evidence>
<comment type="similarity">
    <text evidence="2">Belongs to the transient receptor potential (TRP) ion channel family.</text>
</comment>
<feature type="compositionally biased region" description="Basic and acidic residues" evidence="7">
    <location>
        <begin position="698"/>
        <end position="724"/>
    </location>
</feature>
<evidence type="ECO:0000313" key="12">
    <source>
        <dbReference type="Proteomes" id="UP001217417"/>
    </source>
</evidence>
<gene>
    <name evidence="11" type="ORF">POJ06DRAFT_101818</name>
</gene>
<dbReference type="Pfam" id="PF14558">
    <property type="entry name" value="TRP_N"/>
    <property type="match status" value="1"/>
</dbReference>
<keyword evidence="3 8" id="KW-0812">Transmembrane</keyword>
<protein>
    <recommendedName>
        <fullName evidence="10">ML-like domain-containing protein</fullName>
    </recommendedName>
</protein>
<evidence type="ECO:0000313" key="11">
    <source>
        <dbReference type="EMBL" id="KAJ8100332.1"/>
    </source>
</evidence>
<keyword evidence="4 9" id="KW-0732">Signal</keyword>
<feature type="signal peptide" evidence="9">
    <location>
        <begin position="1"/>
        <end position="21"/>
    </location>
</feature>
<feature type="compositionally biased region" description="Polar residues" evidence="7">
    <location>
        <begin position="668"/>
        <end position="689"/>
    </location>
</feature>
<evidence type="ECO:0000256" key="9">
    <source>
        <dbReference type="SAM" id="SignalP"/>
    </source>
</evidence>
<feature type="transmembrane region" description="Helical" evidence="8">
    <location>
        <begin position="513"/>
        <end position="531"/>
    </location>
</feature>
<dbReference type="InterPro" id="IPR040241">
    <property type="entry name" value="TRP_Flc/Pkd2-like"/>
</dbReference>
<dbReference type="Pfam" id="PF06011">
    <property type="entry name" value="TRP"/>
    <property type="match status" value="1"/>
</dbReference>
<dbReference type="GO" id="GO:0016020">
    <property type="term" value="C:membrane"/>
    <property type="evidence" value="ECO:0007669"/>
    <property type="project" value="UniProtKB-SubCell"/>
</dbReference>
<evidence type="ECO:0000259" key="10">
    <source>
        <dbReference type="SMART" id="SM01320"/>
    </source>
</evidence>
<evidence type="ECO:0000256" key="8">
    <source>
        <dbReference type="SAM" id="Phobius"/>
    </source>
</evidence>
<evidence type="ECO:0000256" key="7">
    <source>
        <dbReference type="SAM" id="MobiDB-lite"/>
    </source>
</evidence>
<reference evidence="11" key="1">
    <citation type="submission" date="2023-03" db="EMBL/GenBank/DDBJ databases">
        <title>Near-Complete genome sequence of Lipomyces tetrasporous NRRL Y-64009, an oleaginous yeast capable of growing on lignocellulosic hydrolysates.</title>
        <authorList>
            <consortium name="Lawrence Berkeley National Laboratory"/>
            <person name="Jagtap S.S."/>
            <person name="Liu J.-J."/>
            <person name="Walukiewicz H.E."/>
            <person name="Pangilinan J."/>
            <person name="Lipzen A."/>
            <person name="Ahrendt S."/>
            <person name="Koriabine M."/>
            <person name="Cobaugh K."/>
            <person name="Salamov A."/>
            <person name="Yoshinaga Y."/>
            <person name="Ng V."/>
            <person name="Daum C."/>
            <person name="Grigoriev I.V."/>
            <person name="Slininger P.J."/>
            <person name="Dien B.S."/>
            <person name="Jin Y.-S."/>
            <person name="Rao C.V."/>
        </authorList>
    </citation>
    <scope>NUCLEOTIDE SEQUENCE</scope>
    <source>
        <strain evidence="11">NRRL Y-64009</strain>
    </source>
</reference>
<dbReference type="GO" id="GO:0009272">
    <property type="term" value="P:fungal-type cell wall biogenesis"/>
    <property type="evidence" value="ECO:0007669"/>
    <property type="project" value="TreeGrafter"/>
</dbReference>
<comment type="caution">
    <text evidence="11">The sequence shown here is derived from an EMBL/GenBank/DDBJ whole genome shotgun (WGS) entry which is preliminary data.</text>
</comment>
<feature type="transmembrane region" description="Helical" evidence="8">
    <location>
        <begin position="427"/>
        <end position="452"/>
    </location>
</feature>
<dbReference type="PANTHER" id="PTHR31145:SF5">
    <property type="entry name" value="DUF907 DOMAIN PROTEIN (AFU_ORTHOLOGUE AFUA_2G06100)"/>
    <property type="match status" value="1"/>
</dbReference>
<dbReference type="EMBL" id="JARPMG010000005">
    <property type="protein sequence ID" value="KAJ8100332.1"/>
    <property type="molecule type" value="Genomic_DNA"/>
</dbReference>
<evidence type="ECO:0000256" key="3">
    <source>
        <dbReference type="ARBA" id="ARBA00022692"/>
    </source>
</evidence>
<evidence type="ECO:0000256" key="4">
    <source>
        <dbReference type="ARBA" id="ARBA00022729"/>
    </source>
</evidence>
<keyword evidence="6 8" id="KW-0472">Membrane</keyword>
<evidence type="ECO:0000256" key="2">
    <source>
        <dbReference type="ARBA" id="ARBA00010642"/>
    </source>
</evidence>
<sequence length="724" mass="78587">MHLLLAIVSLAILGTSSLAQADDTIGTSTFYTCDDINATVIVSKFSVYYSKQTQNITFDLAGTSTEKQNISASISVSAYGVNRFDYSFDPCDYGIDQLCPIPAGTFAANGSVAIPSEYASKIPSIAFSVPDLDGYAKLTLDNTETQEEIGCFQSSISNGKTTRQNSVTYASAAIAGVAFAVSGLTMFTQTMATSGSVSGGSSPGFADVVSWTQSMAMNGMMSVQYPTVYKSFSQNFGWSLCMIPWSGMQKAVDTFRSKTGGNTTLSSWEIVQSSTILDYGTGAIILINDTAYDDSTAKLIRRFTLDGIDFSDSNSTTANGGTGVRVLTTVQGIARYVEHLMLPNANTFMTVLMFFAIILGVIIIAILLFRIALEFWSNFGSLSKSLESFRQRYWLFMGSTIVRVILILYGTWVLYCLYQFKLGDSWASLLLAAITLGIFTAILGGFTLRIFLIARKASKDGNIDELYEYKPWIRRYGLFYGQFKSRYWWFFIMITAISFGRSAFIALADGHGLLQVAGQLALEVVFVLVLFALRPFNNRSGNIINAVISIVRVASLACVLVFVEELGVQAETTTIVGIVLIVIQAALTVVLAVLIIVQAIIGLFQKNFRPKQKSVVDETELQPLGESKSGLLKDSYNLELKGSRDSALSGANIGVAISEYEPLAHGPGSTSTRAAGSHSTPWDDSSTASELVPLAQAVKDDDRLADEPWARGGLERDKNGRPMF</sequence>
<feature type="transmembrane region" description="Helical" evidence="8">
    <location>
        <begin position="487"/>
        <end position="507"/>
    </location>
</feature>
<dbReference type="InterPro" id="IPR032800">
    <property type="entry name" value="TRP_N"/>
</dbReference>
<dbReference type="InterPro" id="IPR010308">
    <property type="entry name" value="TRP_C"/>
</dbReference>
<dbReference type="PANTHER" id="PTHR31145">
    <property type="entry name" value="INTEGRAL MEMBRANE PROTEIN (AFU_ORTHOLOGUE AFUA_7G01610)"/>
    <property type="match status" value="1"/>
</dbReference>
<feature type="transmembrane region" description="Helical" evidence="8">
    <location>
        <begin position="543"/>
        <end position="563"/>
    </location>
</feature>
<accession>A0AAD7QRS7</accession>
<feature type="region of interest" description="Disordered" evidence="7">
    <location>
        <begin position="664"/>
        <end position="724"/>
    </location>
</feature>
<evidence type="ECO:0000256" key="1">
    <source>
        <dbReference type="ARBA" id="ARBA00004141"/>
    </source>
</evidence>
<dbReference type="GO" id="GO:0055085">
    <property type="term" value="P:transmembrane transport"/>
    <property type="evidence" value="ECO:0007669"/>
    <property type="project" value="TreeGrafter"/>
</dbReference>
<name>A0AAD7QRS7_9ASCO</name>
<feature type="domain" description="ML-like" evidence="10">
    <location>
        <begin position="23"/>
        <end position="163"/>
    </location>
</feature>
<dbReference type="RefSeq" id="XP_056043782.1">
    <property type="nucleotide sequence ID" value="XM_056183922.1"/>
</dbReference>
<keyword evidence="5 8" id="KW-1133">Transmembrane helix</keyword>
<proteinExistence type="inferred from homology"/>
<dbReference type="SMART" id="SM01320">
    <property type="entry name" value="TRP_N"/>
    <property type="match status" value="1"/>
</dbReference>
<dbReference type="AlphaFoldDB" id="A0AAD7QRS7"/>
<evidence type="ECO:0000256" key="5">
    <source>
        <dbReference type="ARBA" id="ARBA00022989"/>
    </source>
</evidence>
<feature type="transmembrane region" description="Helical" evidence="8">
    <location>
        <begin position="393"/>
        <end position="415"/>
    </location>
</feature>
<dbReference type="GeneID" id="80879088"/>
<feature type="transmembrane region" description="Helical" evidence="8">
    <location>
        <begin position="575"/>
        <end position="604"/>
    </location>
</feature>